<sequence>IQVSGRDKAANKRIAAELSKKVSAVSGVVDAFVYQAFDQPQIRLDIDRVRAQQAGLTQRDIANNVLVNLSSSTQTNPNQWLNPQNGVSYTVAVQTPPRDLATTDALGNITVTGATQPNPQLLTSFAQLRRTETTAVASDYNIQRTVDVYASVSQRDLGGVSGDIRKIIAAAQKEAPKGTTITLRGQSESMRTSFIGLGLG</sequence>
<dbReference type="EMBL" id="BKCJ011260266">
    <property type="protein sequence ID" value="GFD11622.1"/>
    <property type="molecule type" value="Genomic_DNA"/>
</dbReference>
<feature type="non-terminal residue" evidence="1">
    <location>
        <position position="200"/>
    </location>
</feature>
<gene>
    <name evidence="1" type="ORF">Tci_883591</name>
</gene>
<dbReference type="Pfam" id="PF00873">
    <property type="entry name" value="ACR_tran"/>
    <property type="match status" value="1"/>
</dbReference>
<dbReference type="PANTHER" id="PTHR32063:SF8">
    <property type="entry name" value="CATION EFFLUX PROTEIN"/>
    <property type="match status" value="1"/>
</dbReference>
<proteinExistence type="predicted"/>
<dbReference type="Gene3D" id="3.30.70.1440">
    <property type="entry name" value="Multidrug efflux transporter AcrB pore domain"/>
    <property type="match status" value="1"/>
</dbReference>
<dbReference type="AlphaFoldDB" id="A0A699TLK6"/>
<dbReference type="SUPFAM" id="SSF82714">
    <property type="entry name" value="Multidrug efflux transporter AcrB TolC docking domain, DN and DC subdomains"/>
    <property type="match status" value="1"/>
</dbReference>
<evidence type="ECO:0000313" key="1">
    <source>
        <dbReference type="EMBL" id="GFD11622.1"/>
    </source>
</evidence>
<comment type="caution">
    <text evidence="1">The sequence shown here is derived from an EMBL/GenBank/DDBJ whole genome shotgun (WGS) entry which is preliminary data.</text>
</comment>
<evidence type="ECO:0008006" key="2">
    <source>
        <dbReference type="Google" id="ProtNLM"/>
    </source>
</evidence>
<dbReference type="InterPro" id="IPR001036">
    <property type="entry name" value="Acrflvin-R"/>
</dbReference>
<dbReference type="PANTHER" id="PTHR32063">
    <property type="match status" value="1"/>
</dbReference>
<dbReference type="InterPro" id="IPR027463">
    <property type="entry name" value="AcrB_DN_DC_subdom"/>
</dbReference>
<reference evidence="1" key="1">
    <citation type="journal article" date="2019" name="Sci. Rep.">
        <title>Draft genome of Tanacetum cinerariifolium, the natural source of mosquito coil.</title>
        <authorList>
            <person name="Yamashiro T."/>
            <person name="Shiraishi A."/>
            <person name="Satake H."/>
            <person name="Nakayama K."/>
        </authorList>
    </citation>
    <scope>NUCLEOTIDE SEQUENCE</scope>
</reference>
<dbReference type="Gene3D" id="3.30.2090.10">
    <property type="entry name" value="Multidrug efflux transporter AcrB TolC docking domain, DN and DC subdomains"/>
    <property type="match status" value="1"/>
</dbReference>
<protein>
    <recommendedName>
        <fullName evidence="2">Efflux RND transporter permease subunit</fullName>
    </recommendedName>
</protein>
<dbReference type="GO" id="GO:0042910">
    <property type="term" value="F:xenobiotic transmembrane transporter activity"/>
    <property type="evidence" value="ECO:0007669"/>
    <property type="project" value="TreeGrafter"/>
</dbReference>
<dbReference type="GO" id="GO:0005886">
    <property type="term" value="C:plasma membrane"/>
    <property type="evidence" value="ECO:0007669"/>
    <property type="project" value="TreeGrafter"/>
</dbReference>
<organism evidence="1">
    <name type="scientific">Tanacetum cinerariifolium</name>
    <name type="common">Dalmatian daisy</name>
    <name type="synonym">Chrysanthemum cinerariifolium</name>
    <dbReference type="NCBI Taxonomy" id="118510"/>
    <lineage>
        <taxon>Eukaryota</taxon>
        <taxon>Viridiplantae</taxon>
        <taxon>Streptophyta</taxon>
        <taxon>Embryophyta</taxon>
        <taxon>Tracheophyta</taxon>
        <taxon>Spermatophyta</taxon>
        <taxon>Magnoliopsida</taxon>
        <taxon>eudicotyledons</taxon>
        <taxon>Gunneridae</taxon>
        <taxon>Pentapetalae</taxon>
        <taxon>asterids</taxon>
        <taxon>campanulids</taxon>
        <taxon>Asterales</taxon>
        <taxon>Asteraceae</taxon>
        <taxon>Asteroideae</taxon>
        <taxon>Anthemideae</taxon>
        <taxon>Anthemidinae</taxon>
        <taxon>Tanacetum</taxon>
    </lineage>
</organism>
<name>A0A699TLK6_TANCI</name>
<accession>A0A699TLK6</accession>
<feature type="non-terminal residue" evidence="1">
    <location>
        <position position="1"/>
    </location>
</feature>